<evidence type="ECO:0000256" key="1">
    <source>
        <dbReference type="SAM" id="MobiDB-lite"/>
    </source>
</evidence>
<dbReference type="Proteomes" id="UP000824540">
    <property type="component" value="Unassembled WGS sequence"/>
</dbReference>
<dbReference type="AlphaFoldDB" id="A0A8T2P8D9"/>
<organism evidence="2 3">
    <name type="scientific">Albula glossodonta</name>
    <name type="common">roundjaw bonefish</name>
    <dbReference type="NCBI Taxonomy" id="121402"/>
    <lineage>
        <taxon>Eukaryota</taxon>
        <taxon>Metazoa</taxon>
        <taxon>Chordata</taxon>
        <taxon>Craniata</taxon>
        <taxon>Vertebrata</taxon>
        <taxon>Euteleostomi</taxon>
        <taxon>Actinopterygii</taxon>
        <taxon>Neopterygii</taxon>
        <taxon>Teleostei</taxon>
        <taxon>Albuliformes</taxon>
        <taxon>Albulidae</taxon>
        <taxon>Albula</taxon>
    </lineage>
</organism>
<keyword evidence="3" id="KW-1185">Reference proteome</keyword>
<feature type="region of interest" description="Disordered" evidence="1">
    <location>
        <begin position="44"/>
        <end position="91"/>
    </location>
</feature>
<comment type="caution">
    <text evidence="2">The sequence shown here is derived from an EMBL/GenBank/DDBJ whole genome shotgun (WGS) entry which is preliminary data.</text>
</comment>
<gene>
    <name evidence="2" type="ORF">JZ751_009028</name>
</gene>
<evidence type="ECO:0000313" key="3">
    <source>
        <dbReference type="Proteomes" id="UP000824540"/>
    </source>
</evidence>
<name>A0A8T2P8D9_9TELE</name>
<reference evidence="2" key="1">
    <citation type="thesis" date="2021" institute="BYU ScholarsArchive" country="Provo, UT, USA">
        <title>Applications of and Algorithms for Genome Assembly and Genomic Analyses with an Emphasis on Marine Teleosts.</title>
        <authorList>
            <person name="Pickett B.D."/>
        </authorList>
    </citation>
    <scope>NUCLEOTIDE SEQUENCE</scope>
    <source>
        <strain evidence="2">HI-2016</strain>
    </source>
</reference>
<feature type="non-terminal residue" evidence="2">
    <location>
        <position position="1"/>
    </location>
</feature>
<dbReference type="EMBL" id="JAFBMS010000017">
    <property type="protein sequence ID" value="KAG9345872.1"/>
    <property type="molecule type" value="Genomic_DNA"/>
</dbReference>
<protein>
    <submittedName>
        <fullName evidence="2">Uncharacterized protein</fullName>
    </submittedName>
</protein>
<feature type="compositionally biased region" description="Basic and acidic residues" evidence="1">
    <location>
        <begin position="75"/>
        <end position="91"/>
    </location>
</feature>
<accession>A0A8T2P8D9</accession>
<sequence>MAVRQDPALFSVASSRILFDLSPSKGGGNRGKVYSCQGRVRRSSIISAPDHPVKRGAQGQRGRGGAVVEQGGEGLNRELSHHAAELHGCSE</sequence>
<evidence type="ECO:0000313" key="2">
    <source>
        <dbReference type="EMBL" id="KAG9345872.1"/>
    </source>
</evidence>
<proteinExistence type="predicted"/>